<comment type="caution">
    <text evidence="1">The sequence shown here is derived from an EMBL/GenBank/DDBJ whole genome shotgun (WGS) entry which is preliminary data.</text>
</comment>
<sequence>MELSGLKLSDIHPSQFYISLEKLRQVEKWFRSDDLSHFEPVPVKCLNGRIIFTDGHTRAFAAYRKGLAKIPLVWDEDELDWEAYQLCTDACSSRGIHTISDLQDRVVDADVYQHLWNDWCDTLHEILALRRSRPSLYSDYNGNGDES</sequence>
<name>A0A1E3AGX9_9FIRM</name>
<dbReference type="RefSeq" id="WP_069158909.1">
    <property type="nucleotide sequence ID" value="NZ_DBFYTC010000232.1"/>
</dbReference>
<organism evidence="1 2">
    <name type="scientific">Eisenbergiella tayi</name>
    <dbReference type="NCBI Taxonomy" id="1432052"/>
    <lineage>
        <taxon>Bacteria</taxon>
        <taxon>Bacillati</taxon>
        <taxon>Bacillota</taxon>
        <taxon>Clostridia</taxon>
        <taxon>Lachnospirales</taxon>
        <taxon>Lachnospiraceae</taxon>
        <taxon>Eisenbergiella</taxon>
    </lineage>
</organism>
<accession>A0A1E3AGX9</accession>
<protein>
    <recommendedName>
        <fullName evidence="3">Chromosome partitioning protein ParB</fullName>
    </recommendedName>
</protein>
<dbReference type="InterPro" id="IPR036086">
    <property type="entry name" value="ParB/Sulfiredoxin_sf"/>
</dbReference>
<evidence type="ECO:0008006" key="3">
    <source>
        <dbReference type="Google" id="ProtNLM"/>
    </source>
</evidence>
<gene>
    <name evidence="1" type="ORF">BEH84_05318</name>
</gene>
<proteinExistence type="predicted"/>
<dbReference type="EMBL" id="MCGI01000006">
    <property type="protein sequence ID" value="ODM07995.1"/>
    <property type="molecule type" value="Genomic_DNA"/>
</dbReference>
<reference evidence="1 2" key="1">
    <citation type="submission" date="2016-07" db="EMBL/GenBank/DDBJ databases">
        <title>Characterization of isolates of Eisenbergiella tayi derived from blood cultures, using whole genome sequencing.</title>
        <authorList>
            <person name="Burdz T."/>
            <person name="Wiebe D."/>
            <person name="Huynh C."/>
            <person name="Bernard K."/>
        </authorList>
    </citation>
    <scope>NUCLEOTIDE SEQUENCE [LARGE SCALE GENOMIC DNA]</scope>
    <source>
        <strain evidence="1 2">NML 120489</strain>
    </source>
</reference>
<dbReference type="AlphaFoldDB" id="A0A1E3AGX9"/>
<evidence type="ECO:0000313" key="2">
    <source>
        <dbReference type="Proteomes" id="UP000095003"/>
    </source>
</evidence>
<dbReference type="GeneID" id="93301192"/>
<evidence type="ECO:0000313" key="1">
    <source>
        <dbReference type="EMBL" id="ODM07995.1"/>
    </source>
</evidence>
<dbReference type="SUPFAM" id="SSF110849">
    <property type="entry name" value="ParB/Sulfiredoxin"/>
    <property type="match status" value="1"/>
</dbReference>
<dbReference type="PATRIC" id="fig|1432052.3.peg.5886"/>
<dbReference type="Proteomes" id="UP000095003">
    <property type="component" value="Unassembled WGS sequence"/>
</dbReference>